<keyword evidence="3" id="KW-1185">Reference proteome</keyword>
<evidence type="ECO:0000313" key="3">
    <source>
        <dbReference type="Proteomes" id="UP000479710"/>
    </source>
</evidence>
<dbReference type="EMBL" id="SPHZ02000001">
    <property type="protein sequence ID" value="KAF0934079.1"/>
    <property type="molecule type" value="Genomic_DNA"/>
</dbReference>
<reference evidence="2 3" key="1">
    <citation type="submission" date="2019-11" db="EMBL/GenBank/DDBJ databases">
        <title>Whole genome sequence of Oryza granulata.</title>
        <authorList>
            <person name="Li W."/>
        </authorList>
    </citation>
    <scope>NUCLEOTIDE SEQUENCE [LARGE SCALE GENOMIC DNA]</scope>
    <source>
        <strain evidence="3">cv. Menghai</strain>
        <tissue evidence="2">Leaf</tissue>
    </source>
</reference>
<evidence type="ECO:0000256" key="1">
    <source>
        <dbReference type="SAM" id="MobiDB-lite"/>
    </source>
</evidence>
<evidence type="ECO:0000313" key="2">
    <source>
        <dbReference type="EMBL" id="KAF0934079.1"/>
    </source>
</evidence>
<proteinExistence type="predicted"/>
<dbReference type="Proteomes" id="UP000479710">
    <property type="component" value="Unassembled WGS sequence"/>
</dbReference>
<comment type="caution">
    <text evidence="2">The sequence shown here is derived from an EMBL/GenBank/DDBJ whole genome shotgun (WGS) entry which is preliminary data.</text>
</comment>
<name>A0A6G1FB40_9ORYZ</name>
<gene>
    <name evidence="2" type="ORF">E2562_022751</name>
</gene>
<accession>A0A6G1FB40</accession>
<feature type="region of interest" description="Disordered" evidence="1">
    <location>
        <begin position="6"/>
        <end position="29"/>
    </location>
</feature>
<organism evidence="2 3">
    <name type="scientific">Oryza meyeriana var. granulata</name>
    <dbReference type="NCBI Taxonomy" id="110450"/>
    <lineage>
        <taxon>Eukaryota</taxon>
        <taxon>Viridiplantae</taxon>
        <taxon>Streptophyta</taxon>
        <taxon>Embryophyta</taxon>
        <taxon>Tracheophyta</taxon>
        <taxon>Spermatophyta</taxon>
        <taxon>Magnoliopsida</taxon>
        <taxon>Liliopsida</taxon>
        <taxon>Poales</taxon>
        <taxon>Poaceae</taxon>
        <taxon>BOP clade</taxon>
        <taxon>Oryzoideae</taxon>
        <taxon>Oryzeae</taxon>
        <taxon>Oryzinae</taxon>
        <taxon>Oryza</taxon>
        <taxon>Oryza meyeriana</taxon>
    </lineage>
</organism>
<sequence length="94" mass="10058">MVKVVIDVGDDNHEHRGASPSEIGEGGGWTSATVLELSSLLWVKSDRMAADVGETHSGWCRHSTDEGREDGSVALSVREEGGQEVHAVNCRSRA</sequence>
<protein>
    <submittedName>
        <fullName evidence="2">Uncharacterized protein</fullName>
    </submittedName>
</protein>
<dbReference type="AlphaFoldDB" id="A0A6G1FB40"/>